<sequence>MAMGKRLLLLSGVVLSGIACAGEDLGGSPGFSAQSLNYQEGNKAGAQELQVYLSPQGKRIEGIPPRGVTMIAPAEESKRWLVVERERVFAVDASREQGARLGGLLAHEPCQGFPDSERIGSGQVDGRETQKWKCTHPRFGEVTQWFDAELNTVIKDRSASGKIEELRDIRVGPQKEDLFRFEPGDDYQRVTPLQLF</sequence>
<keyword evidence="1" id="KW-0732">Signal</keyword>
<dbReference type="PROSITE" id="PS51257">
    <property type="entry name" value="PROKAR_LIPOPROTEIN"/>
    <property type="match status" value="1"/>
</dbReference>
<protein>
    <recommendedName>
        <fullName evidence="4">DUF4412 domain-containing protein</fullName>
    </recommendedName>
</protein>
<keyword evidence="3" id="KW-1185">Reference proteome</keyword>
<gene>
    <name evidence="2" type="ORF">SAMN05661077_2592</name>
</gene>
<proteinExistence type="predicted"/>
<dbReference type="OrthoDB" id="8479446at2"/>
<evidence type="ECO:0000256" key="1">
    <source>
        <dbReference type="SAM" id="SignalP"/>
    </source>
</evidence>
<reference evidence="3" key="1">
    <citation type="submission" date="2016-10" db="EMBL/GenBank/DDBJ databases">
        <authorList>
            <person name="Varghese N."/>
        </authorList>
    </citation>
    <scope>NUCLEOTIDE SEQUENCE [LARGE SCALE GENOMIC DNA]</scope>
    <source>
        <strain evidence="3">HL 19</strain>
    </source>
</reference>
<accession>A0A0P9EPH6</accession>
<dbReference type="Proteomes" id="UP000183104">
    <property type="component" value="Unassembled WGS sequence"/>
</dbReference>
<feature type="chain" id="PRO_5010433462" description="DUF4412 domain-containing protein" evidence="1">
    <location>
        <begin position="22"/>
        <end position="196"/>
    </location>
</feature>
<organism evidence="2 3">
    <name type="scientific">Thiohalorhabdus denitrificans</name>
    <dbReference type="NCBI Taxonomy" id="381306"/>
    <lineage>
        <taxon>Bacteria</taxon>
        <taxon>Pseudomonadati</taxon>
        <taxon>Pseudomonadota</taxon>
        <taxon>Gammaproteobacteria</taxon>
        <taxon>Thiohalorhabdales</taxon>
        <taxon>Thiohalorhabdaceae</taxon>
        <taxon>Thiohalorhabdus</taxon>
    </lineage>
</organism>
<evidence type="ECO:0008006" key="4">
    <source>
        <dbReference type="Google" id="ProtNLM"/>
    </source>
</evidence>
<evidence type="ECO:0000313" key="3">
    <source>
        <dbReference type="Proteomes" id="UP000183104"/>
    </source>
</evidence>
<dbReference type="EMBL" id="FMUN01000008">
    <property type="protein sequence ID" value="SCY59160.1"/>
    <property type="molecule type" value="Genomic_DNA"/>
</dbReference>
<name>A0A0P9EPH6_9GAMM</name>
<dbReference type="RefSeq" id="WP_054965743.1">
    <property type="nucleotide sequence ID" value="NZ_FMUN01000008.1"/>
</dbReference>
<feature type="signal peptide" evidence="1">
    <location>
        <begin position="1"/>
        <end position="21"/>
    </location>
</feature>
<evidence type="ECO:0000313" key="2">
    <source>
        <dbReference type="EMBL" id="SCY59160.1"/>
    </source>
</evidence>
<dbReference type="AlphaFoldDB" id="A0A0P9EPH6"/>